<name>A0ABV2LT60_9FLAO</name>
<evidence type="ECO:0000259" key="7">
    <source>
        <dbReference type="Pfam" id="PF00892"/>
    </source>
</evidence>
<feature type="transmembrane region" description="Helical" evidence="6">
    <location>
        <begin position="9"/>
        <end position="31"/>
    </location>
</feature>
<evidence type="ECO:0000313" key="8">
    <source>
        <dbReference type="EMBL" id="MET3731771.1"/>
    </source>
</evidence>
<feature type="transmembrane region" description="Helical" evidence="6">
    <location>
        <begin position="160"/>
        <end position="178"/>
    </location>
</feature>
<dbReference type="InterPro" id="IPR000620">
    <property type="entry name" value="EamA_dom"/>
</dbReference>
<proteinExistence type="predicted"/>
<dbReference type="InterPro" id="IPR037185">
    <property type="entry name" value="EmrE-like"/>
</dbReference>
<feature type="transmembrane region" description="Helical" evidence="6">
    <location>
        <begin position="190"/>
        <end position="207"/>
    </location>
</feature>
<evidence type="ECO:0000256" key="5">
    <source>
        <dbReference type="ARBA" id="ARBA00023136"/>
    </source>
</evidence>
<dbReference type="PANTHER" id="PTHR32322">
    <property type="entry name" value="INNER MEMBRANE TRANSPORTER"/>
    <property type="match status" value="1"/>
</dbReference>
<comment type="subcellular location">
    <subcellularLocation>
        <location evidence="1">Cell membrane</location>
        <topology evidence="1">Multi-pass membrane protein</topology>
    </subcellularLocation>
</comment>
<feature type="transmembrane region" description="Helical" evidence="6">
    <location>
        <begin position="75"/>
        <end position="93"/>
    </location>
</feature>
<dbReference type="PANTHER" id="PTHR32322:SF18">
    <property type="entry name" value="S-ADENOSYLMETHIONINE_S-ADENOSYLHOMOCYSTEINE TRANSPORTER"/>
    <property type="match status" value="1"/>
</dbReference>
<dbReference type="EMBL" id="JBEPMO010000006">
    <property type="protein sequence ID" value="MET3731771.1"/>
    <property type="molecule type" value="Genomic_DNA"/>
</dbReference>
<feature type="domain" description="EamA" evidence="7">
    <location>
        <begin position="158"/>
        <end position="313"/>
    </location>
</feature>
<reference evidence="8 9" key="1">
    <citation type="submission" date="2024-06" db="EMBL/GenBank/DDBJ databases">
        <title>Genomic Encyclopedia of Type Strains, Phase IV (KMG-IV): sequencing the most valuable type-strain genomes for metagenomic binning, comparative biology and taxonomic classification.</title>
        <authorList>
            <person name="Goeker M."/>
        </authorList>
    </citation>
    <scope>NUCLEOTIDE SEQUENCE [LARGE SCALE GENOMIC DNA]</scope>
    <source>
        <strain evidence="8 9">DSM 29388</strain>
    </source>
</reference>
<dbReference type="InterPro" id="IPR050638">
    <property type="entry name" value="AA-Vitamin_Transporters"/>
</dbReference>
<evidence type="ECO:0000313" key="9">
    <source>
        <dbReference type="Proteomes" id="UP001549146"/>
    </source>
</evidence>
<dbReference type="Proteomes" id="UP001549146">
    <property type="component" value="Unassembled WGS sequence"/>
</dbReference>
<protein>
    <submittedName>
        <fullName evidence="8">Drug/metabolite transporter (DMT)-like permease</fullName>
    </submittedName>
</protein>
<evidence type="ECO:0000256" key="3">
    <source>
        <dbReference type="ARBA" id="ARBA00022692"/>
    </source>
</evidence>
<evidence type="ECO:0000256" key="4">
    <source>
        <dbReference type="ARBA" id="ARBA00022989"/>
    </source>
</evidence>
<comment type="caution">
    <text evidence="8">The sequence shown here is derived from an EMBL/GenBank/DDBJ whole genome shotgun (WGS) entry which is preliminary data.</text>
</comment>
<feature type="transmembrane region" description="Helical" evidence="6">
    <location>
        <begin position="130"/>
        <end position="148"/>
    </location>
</feature>
<keyword evidence="2" id="KW-1003">Cell membrane</keyword>
<feature type="transmembrane region" description="Helical" evidence="6">
    <location>
        <begin position="99"/>
        <end position="118"/>
    </location>
</feature>
<accession>A0ABV2LT60</accession>
<dbReference type="Pfam" id="PF00892">
    <property type="entry name" value="EamA"/>
    <property type="match status" value="2"/>
</dbReference>
<evidence type="ECO:0000256" key="1">
    <source>
        <dbReference type="ARBA" id="ARBA00004651"/>
    </source>
</evidence>
<dbReference type="RefSeq" id="WP_354508348.1">
    <property type="nucleotide sequence ID" value="NZ_JBEPMO010000006.1"/>
</dbReference>
<evidence type="ECO:0000256" key="6">
    <source>
        <dbReference type="SAM" id="Phobius"/>
    </source>
</evidence>
<sequence>MQKNQLWKGVLMVGFGASIYGMLATFVKIAYKEGYTTAEVTTSQFVIGILGLLVLNLIQTATAKKPLAKPLKKDVFRLILAGSSLGFTSLFYYLSVQYINVSIAIVLLMQSVWIGVVVESILTKRFPTTRKIVSVVLILFGTVLATNLVQTDVEMDWRGIFWGMMAACSFSTTMFTANRIGNYLPVFRKSFLMLIGGLVVVMTYSFFAQMGPHLFDGVRELYVSNGWSLENVRAFDASIFWKFGIFLAVFGTILPPILFNLGFPKVGLGLGSILSSLELPVSVLFAYILLGEQVLAIQWLGIALILSAIVYMNLSPKKNIS</sequence>
<organism evidence="8 9">
    <name type="scientific">Moheibacter stercoris</name>
    <dbReference type="NCBI Taxonomy" id="1628251"/>
    <lineage>
        <taxon>Bacteria</taxon>
        <taxon>Pseudomonadati</taxon>
        <taxon>Bacteroidota</taxon>
        <taxon>Flavobacteriia</taxon>
        <taxon>Flavobacteriales</taxon>
        <taxon>Weeksellaceae</taxon>
        <taxon>Moheibacter</taxon>
    </lineage>
</organism>
<keyword evidence="9" id="KW-1185">Reference proteome</keyword>
<dbReference type="SUPFAM" id="SSF103481">
    <property type="entry name" value="Multidrug resistance efflux transporter EmrE"/>
    <property type="match status" value="2"/>
</dbReference>
<evidence type="ECO:0000256" key="2">
    <source>
        <dbReference type="ARBA" id="ARBA00022475"/>
    </source>
</evidence>
<keyword evidence="3 6" id="KW-0812">Transmembrane</keyword>
<keyword evidence="4 6" id="KW-1133">Transmembrane helix</keyword>
<gene>
    <name evidence="8" type="ORF">ABID46_001352</name>
</gene>
<feature type="transmembrane region" description="Helical" evidence="6">
    <location>
        <begin position="296"/>
        <end position="314"/>
    </location>
</feature>
<keyword evidence="5 6" id="KW-0472">Membrane</keyword>
<feature type="transmembrane region" description="Helical" evidence="6">
    <location>
        <begin position="266"/>
        <end position="290"/>
    </location>
</feature>
<feature type="transmembrane region" description="Helical" evidence="6">
    <location>
        <begin position="43"/>
        <end position="63"/>
    </location>
</feature>
<feature type="domain" description="EamA" evidence="7">
    <location>
        <begin position="8"/>
        <end position="145"/>
    </location>
</feature>
<feature type="transmembrane region" description="Helical" evidence="6">
    <location>
        <begin position="239"/>
        <end position="259"/>
    </location>
</feature>